<feature type="transmembrane region" description="Helical" evidence="1">
    <location>
        <begin position="254"/>
        <end position="273"/>
    </location>
</feature>
<organism evidence="3 4">
    <name type="scientific">Planktotalea frisia</name>
    <dbReference type="NCBI Taxonomy" id="696762"/>
    <lineage>
        <taxon>Bacteria</taxon>
        <taxon>Pseudomonadati</taxon>
        <taxon>Pseudomonadota</taxon>
        <taxon>Alphaproteobacteria</taxon>
        <taxon>Rhodobacterales</taxon>
        <taxon>Paracoccaceae</taxon>
        <taxon>Planktotalea</taxon>
    </lineage>
</organism>
<keyword evidence="1" id="KW-0812">Transmembrane</keyword>
<dbReference type="PANTHER" id="PTHR22911">
    <property type="entry name" value="ACYL-MALONYL CONDENSING ENZYME-RELATED"/>
    <property type="match status" value="1"/>
</dbReference>
<dbReference type="STRING" id="696762.PFRI_05850"/>
<protein>
    <submittedName>
        <fullName evidence="3">EamA-like transporter family protein</fullName>
    </submittedName>
</protein>
<dbReference type="PANTHER" id="PTHR22911:SF103">
    <property type="entry name" value="BLR2811 PROTEIN"/>
    <property type="match status" value="1"/>
</dbReference>
<feature type="transmembrane region" description="Helical" evidence="1">
    <location>
        <begin position="232"/>
        <end position="248"/>
    </location>
</feature>
<feature type="transmembrane region" description="Helical" evidence="1">
    <location>
        <begin position="198"/>
        <end position="220"/>
    </location>
</feature>
<evidence type="ECO:0000256" key="1">
    <source>
        <dbReference type="SAM" id="Phobius"/>
    </source>
</evidence>
<feature type="transmembrane region" description="Helical" evidence="1">
    <location>
        <begin position="143"/>
        <end position="164"/>
    </location>
</feature>
<feature type="domain" description="EamA" evidence="2">
    <location>
        <begin position="3"/>
        <end position="133"/>
    </location>
</feature>
<dbReference type="GO" id="GO:0016020">
    <property type="term" value="C:membrane"/>
    <property type="evidence" value="ECO:0007669"/>
    <property type="project" value="InterPro"/>
</dbReference>
<dbReference type="InterPro" id="IPR000620">
    <property type="entry name" value="EamA_dom"/>
</dbReference>
<evidence type="ECO:0000313" key="3">
    <source>
        <dbReference type="EMBL" id="OJI95170.1"/>
    </source>
</evidence>
<proteinExistence type="predicted"/>
<gene>
    <name evidence="3" type="ORF">PFRI_05850</name>
</gene>
<dbReference type="RefSeq" id="WP_072629261.1">
    <property type="nucleotide sequence ID" value="NZ_MLCB01000049.1"/>
</dbReference>
<sequence>MLKAMLIMLVAMSAIPAGDAASKILTSELGVAPTYVVWTRFLIGGLVILPFTWRAGLSVWRDWRVWFRAVLIALGISCITRALQLAPLADVFGAFFIGPLVSFLLSVWLLKERASAVQAVLVLLGFVGVLLIVRPGFEASAGLGWALLAGCLYGAFLTASRWLAGSVALGGLMITQMVGSVVLVTPFVFGQFPEFTPQIAKLTVISALGSMIGNVLMLFAYKMHEASKLAPFVYFQLISAVVLGWLIFGEWPDVWVITGMCMIVVAGCASAVLQSRRPIAPRT</sequence>
<feature type="transmembrane region" description="Helical" evidence="1">
    <location>
        <begin position="91"/>
        <end position="110"/>
    </location>
</feature>
<dbReference type="Pfam" id="PF00892">
    <property type="entry name" value="EamA"/>
    <property type="match status" value="2"/>
</dbReference>
<dbReference type="Proteomes" id="UP000184514">
    <property type="component" value="Unassembled WGS sequence"/>
</dbReference>
<name>A0A1L9P0V1_9RHOB</name>
<dbReference type="AlphaFoldDB" id="A0A1L9P0V1"/>
<keyword evidence="1" id="KW-1133">Transmembrane helix</keyword>
<feature type="transmembrane region" description="Helical" evidence="1">
    <location>
        <begin position="36"/>
        <end position="53"/>
    </location>
</feature>
<evidence type="ECO:0000259" key="2">
    <source>
        <dbReference type="Pfam" id="PF00892"/>
    </source>
</evidence>
<feature type="transmembrane region" description="Helical" evidence="1">
    <location>
        <begin position="65"/>
        <end position="85"/>
    </location>
</feature>
<feature type="domain" description="EamA" evidence="2">
    <location>
        <begin position="142"/>
        <end position="266"/>
    </location>
</feature>
<keyword evidence="4" id="KW-1185">Reference proteome</keyword>
<feature type="transmembrane region" description="Helical" evidence="1">
    <location>
        <begin position="117"/>
        <end position="137"/>
    </location>
</feature>
<dbReference type="InterPro" id="IPR037185">
    <property type="entry name" value="EmrE-like"/>
</dbReference>
<dbReference type="SUPFAM" id="SSF103481">
    <property type="entry name" value="Multidrug resistance efflux transporter EmrE"/>
    <property type="match status" value="2"/>
</dbReference>
<evidence type="ECO:0000313" key="4">
    <source>
        <dbReference type="Proteomes" id="UP000184514"/>
    </source>
</evidence>
<accession>A0A1L9P0V1</accession>
<dbReference type="OrthoDB" id="7818056at2"/>
<reference evidence="3 4" key="1">
    <citation type="submission" date="2016-10" db="EMBL/GenBank/DDBJ databases">
        <title>Genome sequence of Planktotalea frisia SH6-1.</title>
        <authorList>
            <person name="Poehlein A."/>
            <person name="Bakenhus I."/>
            <person name="Voget S."/>
            <person name="Brinkhoff T."/>
            <person name="Simon M."/>
        </authorList>
    </citation>
    <scope>NUCLEOTIDE SEQUENCE [LARGE SCALE GENOMIC DNA]</scope>
    <source>
        <strain evidence="3 4">SH6-1</strain>
    </source>
</reference>
<comment type="caution">
    <text evidence="3">The sequence shown here is derived from an EMBL/GenBank/DDBJ whole genome shotgun (WGS) entry which is preliminary data.</text>
</comment>
<dbReference type="EMBL" id="MLCB01000049">
    <property type="protein sequence ID" value="OJI95170.1"/>
    <property type="molecule type" value="Genomic_DNA"/>
</dbReference>
<keyword evidence="1" id="KW-0472">Membrane</keyword>
<feature type="transmembrane region" description="Helical" evidence="1">
    <location>
        <begin position="171"/>
        <end position="192"/>
    </location>
</feature>